<name>A0A7L4ZCY5_9FLAO</name>
<reference evidence="1 2" key="1">
    <citation type="journal article" date="2013" name="Int. J. Syst. Evol. Microbiol.">
        <title>Kordia antarctica sp. nov., isolated from Antarctic seawater.</title>
        <authorList>
            <person name="Baek K."/>
            <person name="Choi A."/>
            <person name="Kang I."/>
            <person name="Lee K."/>
            <person name="Cho J.C."/>
        </authorList>
    </citation>
    <scope>NUCLEOTIDE SEQUENCE [LARGE SCALE GENOMIC DNA]</scope>
    <source>
        <strain evidence="1 2">IMCC3317</strain>
    </source>
</reference>
<keyword evidence="2" id="KW-1185">Reference proteome</keyword>
<protein>
    <submittedName>
        <fullName evidence="1">Uncharacterized protein</fullName>
    </submittedName>
</protein>
<dbReference type="KEGG" id="kan:IMCC3317_00920"/>
<dbReference type="Proteomes" id="UP000464657">
    <property type="component" value="Chromosome"/>
</dbReference>
<dbReference type="RefSeq" id="WP_170293837.1">
    <property type="nucleotide sequence ID" value="NZ_CP019288.1"/>
</dbReference>
<evidence type="ECO:0000313" key="1">
    <source>
        <dbReference type="EMBL" id="QHI34748.1"/>
    </source>
</evidence>
<sequence length="118" mass="13011">MATNLKATMTIPKNGHKIWTDMMQNPSNFKIPEGVNEGDFMAASYAKFSDGVSVFGGIAVGTADYNYPMFNVFDKDYNQIGGWPIDPSDWEGFGVTSVEFALNDAEDPMYTMEIVEAS</sequence>
<gene>
    <name evidence="1" type="ORF">IMCC3317_00920</name>
</gene>
<proteinExistence type="predicted"/>
<organism evidence="1 2">
    <name type="scientific">Kordia antarctica</name>
    <dbReference type="NCBI Taxonomy" id="1218801"/>
    <lineage>
        <taxon>Bacteria</taxon>
        <taxon>Pseudomonadati</taxon>
        <taxon>Bacteroidota</taxon>
        <taxon>Flavobacteriia</taxon>
        <taxon>Flavobacteriales</taxon>
        <taxon>Flavobacteriaceae</taxon>
        <taxon>Kordia</taxon>
    </lineage>
</organism>
<accession>A0A7L4ZCY5</accession>
<evidence type="ECO:0000313" key="2">
    <source>
        <dbReference type="Proteomes" id="UP000464657"/>
    </source>
</evidence>
<dbReference type="AlphaFoldDB" id="A0A7L4ZCY5"/>
<dbReference type="EMBL" id="CP019288">
    <property type="protein sequence ID" value="QHI34748.1"/>
    <property type="molecule type" value="Genomic_DNA"/>
</dbReference>